<protein>
    <submittedName>
        <fullName evidence="2">Uncharacterized protein</fullName>
    </submittedName>
</protein>
<accession>A0A9P8Y5H3</accession>
<organism evidence="2 3">
    <name type="scientific">Microdochium trichocladiopsis</name>
    <dbReference type="NCBI Taxonomy" id="1682393"/>
    <lineage>
        <taxon>Eukaryota</taxon>
        <taxon>Fungi</taxon>
        <taxon>Dikarya</taxon>
        <taxon>Ascomycota</taxon>
        <taxon>Pezizomycotina</taxon>
        <taxon>Sordariomycetes</taxon>
        <taxon>Xylariomycetidae</taxon>
        <taxon>Xylariales</taxon>
        <taxon>Microdochiaceae</taxon>
        <taxon>Microdochium</taxon>
    </lineage>
</organism>
<gene>
    <name evidence="2" type="ORF">B0I36DRAFT_351413</name>
</gene>
<keyword evidence="3" id="KW-1185">Reference proteome</keyword>
<keyword evidence="1" id="KW-0732">Signal</keyword>
<dbReference type="OrthoDB" id="4670980at2759"/>
<comment type="caution">
    <text evidence="2">The sequence shown here is derived from an EMBL/GenBank/DDBJ whole genome shotgun (WGS) entry which is preliminary data.</text>
</comment>
<proteinExistence type="predicted"/>
<sequence>MKFFNTITQALLLALPLAIEASPVDMAKAIRARAAYRNPLSRRDCPSQDIIDDYVAAWGGVGDSTVFYTGFSDDADFDVVGDFAGQVGGKWYESAVSQQQMDTWDAECTDDEVLDNVLATRVSVAIAKLATGKTYVLLGEKAISSSSVWVTAEWPILKDRSGVEIIAVNAGNTAETQAYVAHQNPWQSA</sequence>
<evidence type="ECO:0000313" key="2">
    <source>
        <dbReference type="EMBL" id="KAH7027951.1"/>
    </source>
</evidence>
<dbReference type="RefSeq" id="XP_046010750.1">
    <property type="nucleotide sequence ID" value="XM_046157008.1"/>
</dbReference>
<dbReference type="Proteomes" id="UP000756346">
    <property type="component" value="Unassembled WGS sequence"/>
</dbReference>
<dbReference type="EMBL" id="JAGTJQ010000007">
    <property type="protein sequence ID" value="KAH7027951.1"/>
    <property type="molecule type" value="Genomic_DNA"/>
</dbReference>
<dbReference type="GeneID" id="70186554"/>
<evidence type="ECO:0000256" key="1">
    <source>
        <dbReference type="SAM" id="SignalP"/>
    </source>
</evidence>
<reference evidence="2" key="1">
    <citation type="journal article" date="2021" name="Nat. Commun.">
        <title>Genetic determinants of endophytism in the Arabidopsis root mycobiome.</title>
        <authorList>
            <person name="Mesny F."/>
            <person name="Miyauchi S."/>
            <person name="Thiergart T."/>
            <person name="Pickel B."/>
            <person name="Atanasova L."/>
            <person name="Karlsson M."/>
            <person name="Huettel B."/>
            <person name="Barry K.W."/>
            <person name="Haridas S."/>
            <person name="Chen C."/>
            <person name="Bauer D."/>
            <person name="Andreopoulos W."/>
            <person name="Pangilinan J."/>
            <person name="LaButti K."/>
            <person name="Riley R."/>
            <person name="Lipzen A."/>
            <person name="Clum A."/>
            <person name="Drula E."/>
            <person name="Henrissat B."/>
            <person name="Kohler A."/>
            <person name="Grigoriev I.V."/>
            <person name="Martin F.M."/>
            <person name="Hacquard S."/>
        </authorList>
    </citation>
    <scope>NUCLEOTIDE SEQUENCE</scope>
    <source>
        <strain evidence="2">MPI-CAGE-CH-0230</strain>
    </source>
</reference>
<name>A0A9P8Y5H3_9PEZI</name>
<feature type="chain" id="PRO_5040283125" evidence="1">
    <location>
        <begin position="22"/>
        <end position="189"/>
    </location>
</feature>
<dbReference type="AlphaFoldDB" id="A0A9P8Y5H3"/>
<feature type="signal peptide" evidence="1">
    <location>
        <begin position="1"/>
        <end position="21"/>
    </location>
</feature>
<evidence type="ECO:0000313" key="3">
    <source>
        <dbReference type="Proteomes" id="UP000756346"/>
    </source>
</evidence>